<protein>
    <submittedName>
        <fullName evidence="2">Uncharacterized protein</fullName>
    </submittedName>
</protein>
<sequence length="461" mass="48942">MTVEGTGNSGDVGASASVDQDGVSTIQGDQNMLITISDRYQVVIEDSDGQPNAPITLRFRVDGEAVQRAIDSGGEVVVLSESAGADTPSMVVAQFNPNDSTVTATVDHLSWFQAVIFNTNEFLNKAGQGIKEVLGTGFTKPACVGDQIKYSTYSVQISALADDVAWTCLRSTWTGTLDSPQTVELHSNSPVPWVISSDPSPLAINKTKTDSQNRSLSIAYEQLMGSDVSFLGPGDALTLDFKQYVGSPKSGTLTRDPKLDNAAFSSWGYAYALENISSALFPPAKVIKVLVGCSSEINNLLDAVQTAANCGKEFGSTAISFVLSRVAVSKIYDFSAKFGLDNIPNSATWKVSRVGGESSGGEISAAPSSSGPAADYAPKECGPVTDRRGKTATVLNDNAVIDCTEAVSVMSEYLNDPNVNDRTYRFDGWTCSVLGAAEEEKMGYVIKCEREDKAAIMLATR</sequence>
<dbReference type="EMBL" id="JAECSB010000026">
    <property type="protein sequence ID" value="MBH5142018.1"/>
    <property type="molecule type" value="Genomic_DNA"/>
</dbReference>
<comment type="caution">
    <text evidence="2">The sequence shown here is derived from an EMBL/GenBank/DDBJ whole genome shotgun (WGS) entry which is preliminary data.</text>
</comment>
<evidence type="ECO:0000313" key="3">
    <source>
        <dbReference type="Proteomes" id="UP000627573"/>
    </source>
</evidence>
<gene>
    <name evidence="2" type="ORF">I3517_05260</name>
</gene>
<organism evidence="2 3">
    <name type="scientific">Rhodococcus erythropolis</name>
    <name type="common">Arthrobacter picolinophilus</name>
    <dbReference type="NCBI Taxonomy" id="1833"/>
    <lineage>
        <taxon>Bacteria</taxon>
        <taxon>Bacillati</taxon>
        <taxon>Actinomycetota</taxon>
        <taxon>Actinomycetes</taxon>
        <taxon>Mycobacteriales</taxon>
        <taxon>Nocardiaceae</taxon>
        <taxon>Rhodococcus</taxon>
        <taxon>Rhodococcus erythropolis group</taxon>
    </lineage>
</organism>
<evidence type="ECO:0000313" key="2">
    <source>
        <dbReference type="EMBL" id="MBH5142018.1"/>
    </source>
</evidence>
<dbReference type="AlphaFoldDB" id="A0A8I0ZSM7"/>
<name>A0A8I0ZSM7_RHOER</name>
<dbReference type="RefSeq" id="WP_125461397.1">
    <property type="nucleotide sequence ID" value="NZ_JAECSB010000026.1"/>
</dbReference>
<dbReference type="Proteomes" id="UP000627573">
    <property type="component" value="Unassembled WGS sequence"/>
</dbReference>
<reference evidence="2 3" key="1">
    <citation type="submission" date="2020-12" db="EMBL/GenBank/DDBJ databases">
        <title>Draft genome sequence of furan degrading bacterial strain FUR100.</title>
        <authorList>
            <person name="Woiski C."/>
        </authorList>
    </citation>
    <scope>NUCLEOTIDE SEQUENCE [LARGE SCALE GENOMIC DNA]</scope>
    <source>
        <strain evidence="2 3">FUR100</strain>
    </source>
</reference>
<keyword evidence="3" id="KW-1185">Reference proteome</keyword>
<accession>A0A8I0ZSM7</accession>
<proteinExistence type="predicted"/>
<evidence type="ECO:0000256" key="1">
    <source>
        <dbReference type="SAM" id="MobiDB-lite"/>
    </source>
</evidence>
<feature type="region of interest" description="Disordered" evidence="1">
    <location>
        <begin position="1"/>
        <end position="22"/>
    </location>
</feature>